<name>A0A398CR66_9BACL</name>
<gene>
    <name evidence="1" type="ORF">D3H35_16495</name>
</gene>
<proteinExistence type="predicted"/>
<dbReference type="AlphaFoldDB" id="A0A398CR66"/>
<dbReference type="Proteomes" id="UP000266340">
    <property type="component" value="Unassembled WGS sequence"/>
</dbReference>
<evidence type="ECO:0000313" key="2">
    <source>
        <dbReference type="Proteomes" id="UP000266340"/>
    </source>
</evidence>
<sequence>MTRRKLARLTAIILISAALHRSSSDDGKSRCASKRFSNAYQARHGRYGLAKYRMGSRIGVLESLFDEGFEAVRGGCGLRGYPAPKRVQERIKAK</sequence>
<protein>
    <submittedName>
        <fullName evidence="1">Uncharacterized protein</fullName>
    </submittedName>
</protein>
<accession>A0A398CR66</accession>
<evidence type="ECO:0000313" key="1">
    <source>
        <dbReference type="EMBL" id="RIE02317.1"/>
    </source>
</evidence>
<organism evidence="1 2">
    <name type="scientific">Cohnella faecalis</name>
    <dbReference type="NCBI Taxonomy" id="2315694"/>
    <lineage>
        <taxon>Bacteria</taxon>
        <taxon>Bacillati</taxon>
        <taxon>Bacillota</taxon>
        <taxon>Bacilli</taxon>
        <taxon>Bacillales</taxon>
        <taxon>Paenibacillaceae</taxon>
        <taxon>Cohnella</taxon>
    </lineage>
</organism>
<comment type="caution">
    <text evidence="1">The sequence shown here is derived from an EMBL/GenBank/DDBJ whole genome shotgun (WGS) entry which is preliminary data.</text>
</comment>
<keyword evidence="2" id="KW-1185">Reference proteome</keyword>
<dbReference type="EMBL" id="QXJM01000039">
    <property type="protein sequence ID" value="RIE02317.1"/>
    <property type="molecule type" value="Genomic_DNA"/>
</dbReference>
<reference evidence="1 2" key="1">
    <citation type="submission" date="2018-09" db="EMBL/GenBank/DDBJ databases">
        <title>Cohnella cavernae sp. nov., isolated from a karst cave.</title>
        <authorList>
            <person name="Zhu H."/>
        </authorList>
    </citation>
    <scope>NUCLEOTIDE SEQUENCE [LARGE SCALE GENOMIC DNA]</scope>
    <source>
        <strain evidence="1 2">K2E09-144</strain>
    </source>
</reference>